<dbReference type="InterPro" id="IPR036227">
    <property type="entry name" value="Ribosomal_uL15/eL18_sf"/>
</dbReference>
<keyword evidence="4" id="KW-0699">rRNA-binding</keyword>
<evidence type="ECO:0000259" key="7">
    <source>
        <dbReference type="Pfam" id="PF00828"/>
    </source>
</evidence>
<comment type="subunit">
    <text evidence="4">Part of the 50S ribosomal subunit.</text>
</comment>
<dbReference type="GO" id="GO:0006412">
    <property type="term" value="P:translation"/>
    <property type="evidence" value="ECO:0007669"/>
    <property type="project" value="UniProtKB-UniRule"/>
</dbReference>
<dbReference type="STRING" id="1802662.A2736_02420"/>
<dbReference type="Pfam" id="PF00828">
    <property type="entry name" value="Ribosomal_L27A"/>
    <property type="match status" value="1"/>
</dbReference>
<dbReference type="EMBL" id="MGJC01000017">
    <property type="protein sequence ID" value="OGM99871.1"/>
    <property type="molecule type" value="Genomic_DNA"/>
</dbReference>
<evidence type="ECO:0000256" key="2">
    <source>
        <dbReference type="ARBA" id="ARBA00022980"/>
    </source>
</evidence>
<dbReference type="PANTHER" id="PTHR12934:SF11">
    <property type="entry name" value="LARGE RIBOSOMAL SUBUNIT PROTEIN UL15M"/>
    <property type="match status" value="1"/>
</dbReference>
<feature type="region of interest" description="Disordered" evidence="6">
    <location>
        <begin position="1"/>
        <end position="78"/>
    </location>
</feature>
<evidence type="ECO:0000313" key="9">
    <source>
        <dbReference type="Proteomes" id="UP000177503"/>
    </source>
</evidence>
<reference evidence="8 9" key="1">
    <citation type="journal article" date="2016" name="Nat. Commun.">
        <title>Thousands of microbial genomes shed light on interconnected biogeochemical processes in an aquifer system.</title>
        <authorList>
            <person name="Anantharaman K."/>
            <person name="Brown C.T."/>
            <person name="Hug L.A."/>
            <person name="Sharon I."/>
            <person name="Castelle C.J."/>
            <person name="Probst A.J."/>
            <person name="Thomas B.C."/>
            <person name="Singh A."/>
            <person name="Wilkins M.J."/>
            <person name="Karaoz U."/>
            <person name="Brodie E.L."/>
            <person name="Williams K.H."/>
            <person name="Hubbard S.S."/>
            <person name="Banfield J.F."/>
        </authorList>
    </citation>
    <scope>NUCLEOTIDE SEQUENCE [LARGE SCALE GENOMIC DNA]</scope>
</reference>
<dbReference type="GO" id="GO:0022625">
    <property type="term" value="C:cytosolic large ribosomal subunit"/>
    <property type="evidence" value="ECO:0007669"/>
    <property type="project" value="TreeGrafter"/>
</dbReference>
<organism evidence="8 9">
    <name type="scientific">Candidatus Yanofskybacteria bacterium RIFCSPHIGHO2_01_FULL_41_27</name>
    <dbReference type="NCBI Taxonomy" id="1802662"/>
    <lineage>
        <taxon>Bacteria</taxon>
        <taxon>Candidatus Yanofskyibacteriota</taxon>
    </lineage>
</organism>
<evidence type="ECO:0000256" key="4">
    <source>
        <dbReference type="HAMAP-Rule" id="MF_01341"/>
    </source>
</evidence>
<comment type="caution">
    <text evidence="8">The sequence shown here is derived from an EMBL/GenBank/DDBJ whole genome shotgun (WGS) entry which is preliminary data.</text>
</comment>
<feature type="compositionally biased region" description="Basic residues" evidence="6">
    <location>
        <begin position="10"/>
        <end position="23"/>
    </location>
</feature>
<feature type="domain" description="Large ribosomal subunit protein uL15/eL18" evidence="7">
    <location>
        <begin position="90"/>
        <end position="157"/>
    </location>
</feature>
<dbReference type="NCBIfam" id="TIGR01071">
    <property type="entry name" value="rplO_bact"/>
    <property type="match status" value="1"/>
</dbReference>
<dbReference type="PROSITE" id="PS00475">
    <property type="entry name" value="RIBOSOMAL_L15"/>
    <property type="match status" value="1"/>
</dbReference>
<dbReference type="Gene3D" id="3.100.10.10">
    <property type="match status" value="1"/>
</dbReference>
<name>A0A1F8EGB1_9BACT</name>
<gene>
    <name evidence="4" type="primary">rplO</name>
    <name evidence="8" type="ORF">A2736_02420</name>
</gene>
<evidence type="ECO:0000256" key="5">
    <source>
        <dbReference type="RuleBase" id="RU003888"/>
    </source>
</evidence>
<keyword evidence="3 4" id="KW-0687">Ribonucleoprotein</keyword>
<dbReference type="AlphaFoldDB" id="A0A1F8EGB1"/>
<comment type="function">
    <text evidence="4">Binds to the 23S rRNA.</text>
</comment>
<accession>A0A1F8EGB1</accession>
<evidence type="ECO:0000256" key="1">
    <source>
        <dbReference type="ARBA" id="ARBA00007320"/>
    </source>
</evidence>
<evidence type="ECO:0000313" key="8">
    <source>
        <dbReference type="EMBL" id="OGM99871.1"/>
    </source>
</evidence>
<dbReference type="InterPro" id="IPR021131">
    <property type="entry name" value="Ribosomal_uL15/eL18"/>
</dbReference>
<evidence type="ECO:0000256" key="3">
    <source>
        <dbReference type="ARBA" id="ARBA00023274"/>
    </source>
</evidence>
<dbReference type="InterPro" id="IPR001196">
    <property type="entry name" value="Ribosomal_uL15_CS"/>
</dbReference>
<comment type="similarity">
    <text evidence="1 4 5">Belongs to the universal ribosomal protein uL15 family.</text>
</comment>
<dbReference type="HAMAP" id="MF_01341">
    <property type="entry name" value="Ribosomal_uL15"/>
    <property type="match status" value="1"/>
</dbReference>
<keyword evidence="2 4" id="KW-0689">Ribosomal protein</keyword>
<evidence type="ECO:0000256" key="6">
    <source>
        <dbReference type="SAM" id="MobiDB-lite"/>
    </source>
</evidence>
<dbReference type="InterPro" id="IPR030878">
    <property type="entry name" value="Ribosomal_uL15"/>
</dbReference>
<dbReference type="GO" id="GO:0003735">
    <property type="term" value="F:structural constituent of ribosome"/>
    <property type="evidence" value="ECO:0007669"/>
    <property type="project" value="InterPro"/>
</dbReference>
<dbReference type="SUPFAM" id="SSF52080">
    <property type="entry name" value="Ribosomal proteins L15p and L18e"/>
    <property type="match status" value="1"/>
</dbReference>
<sequence>MQLHQLQSKTPRKSQKRVGRGGKRGTFSGHGTKGQKSRAGSSVRPGFRGGDNRIWQMFPKLRGASKKPGNSSPHPKHRFYQLKHDKPAVINLGFLNGLDDGQAVTPELLLEKGLIQSVKVGVKILGDGELKKKLSFRGVKISASAKEKIIKAGGAIE</sequence>
<keyword evidence="4" id="KW-0694">RNA-binding</keyword>
<protein>
    <recommendedName>
        <fullName evidence="4">Large ribosomal subunit protein uL15</fullName>
    </recommendedName>
</protein>
<dbReference type="PANTHER" id="PTHR12934">
    <property type="entry name" value="50S RIBOSOMAL PROTEIN L15"/>
    <property type="match status" value="1"/>
</dbReference>
<proteinExistence type="inferred from homology"/>
<dbReference type="GO" id="GO:0019843">
    <property type="term" value="F:rRNA binding"/>
    <property type="evidence" value="ECO:0007669"/>
    <property type="project" value="UniProtKB-UniRule"/>
</dbReference>
<dbReference type="InterPro" id="IPR005749">
    <property type="entry name" value="Ribosomal_uL15_bac-type"/>
</dbReference>
<dbReference type="Proteomes" id="UP000177503">
    <property type="component" value="Unassembled WGS sequence"/>
</dbReference>